<protein>
    <submittedName>
        <fullName evidence="1">Uncharacterized protein</fullName>
    </submittedName>
</protein>
<evidence type="ECO:0000313" key="1">
    <source>
        <dbReference type="EMBL" id="CAE8673146.1"/>
    </source>
</evidence>
<comment type="caution">
    <text evidence="1">The sequence shown here is derived from an EMBL/GenBank/DDBJ whole genome shotgun (WGS) entry which is preliminary data.</text>
</comment>
<name>A0A813JB00_POLGL</name>
<accession>A0A813JB00</accession>
<organism evidence="1 2">
    <name type="scientific">Polarella glacialis</name>
    <name type="common">Dinoflagellate</name>
    <dbReference type="NCBI Taxonomy" id="89957"/>
    <lineage>
        <taxon>Eukaryota</taxon>
        <taxon>Sar</taxon>
        <taxon>Alveolata</taxon>
        <taxon>Dinophyceae</taxon>
        <taxon>Suessiales</taxon>
        <taxon>Suessiaceae</taxon>
        <taxon>Polarella</taxon>
    </lineage>
</organism>
<gene>
    <name evidence="1" type="ORF">PGLA2088_LOCUS18392</name>
</gene>
<feature type="non-terminal residue" evidence="1">
    <location>
        <position position="1"/>
    </location>
</feature>
<dbReference type="EMBL" id="CAJNNW010024553">
    <property type="protein sequence ID" value="CAE8673146.1"/>
    <property type="molecule type" value="Genomic_DNA"/>
</dbReference>
<evidence type="ECO:0000313" key="2">
    <source>
        <dbReference type="Proteomes" id="UP000626109"/>
    </source>
</evidence>
<dbReference type="Proteomes" id="UP000626109">
    <property type="component" value="Unassembled WGS sequence"/>
</dbReference>
<sequence length="235" mass="26223">VGTGSQHSALAGEMAGSRRDGLRWATLPRQVAILAATVLGGAHSQNTTTTINPLLLSDEEPLCGYSKRNFDEDPVRRYCSRQCIMDEKGIVYPKFEEWDEYCRATSSMKEWDPQCQEFLCCTFGCEVWGGDRSPCYEVLPEKRYEFLLEATADMYASGLTQETRCSLEKCNAYCSNQVFGTCRERQYAQNCEKGSPQQYGCDVDCSGAWRQACRLPSVLIQLASVLLVVSFAASS</sequence>
<reference evidence="1" key="1">
    <citation type="submission" date="2021-02" db="EMBL/GenBank/DDBJ databases">
        <authorList>
            <person name="Dougan E. K."/>
            <person name="Rhodes N."/>
            <person name="Thang M."/>
            <person name="Chan C."/>
        </authorList>
    </citation>
    <scope>NUCLEOTIDE SEQUENCE</scope>
</reference>
<dbReference type="AlphaFoldDB" id="A0A813JB00"/>
<proteinExistence type="predicted"/>